<feature type="region of interest" description="Disordered" evidence="5">
    <location>
        <begin position="187"/>
        <end position="212"/>
    </location>
</feature>
<dbReference type="GO" id="GO:0008270">
    <property type="term" value="F:zinc ion binding"/>
    <property type="evidence" value="ECO:0007669"/>
    <property type="project" value="UniProtKB-KW"/>
</dbReference>
<feature type="zinc finger region" description="TRAF-type" evidence="4">
    <location>
        <begin position="25"/>
        <end position="100"/>
    </location>
</feature>
<sequence>MDNTGGTRTCGLCHKEVAEANFALHETHCRRFLCLCPDCDEAVPRDQLNQHREEEHTLTRCPKCNQKIERCRLKDHESDDCVECLQACQFCDLELPWKQLGEHCLACGSRTELCRDCSRYVRLRDQQEHALTCPAADNDASPPQTASAPTNMITFACSGCMGFFSAEDIETHELACISASGWDYSGKEKKKHEKEEREDEEDKEEEEEFPGQVTIPQLSSIYKAASLSNTPHNGTLGEVDQDQIKICPHCYLALPLFTLRRHQAKCKIYNHLK</sequence>
<accession>A0A9N7TKK3</accession>
<evidence type="ECO:0000256" key="4">
    <source>
        <dbReference type="PROSITE-ProRule" id="PRU00207"/>
    </source>
</evidence>
<evidence type="ECO:0000313" key="7">
    <source>
        <dbReference type="EMBL" id="CAB1414221.1"/>
    </source>
</evidence>
<dbReference type="GO" id="GO:0005739">
    <property type="term" value="C:mitochondrion"/>
    <property type="evidence" value="ECO:0007669"/>
    <property type="project" value="TreeGrafter"/>
</dbReference>
<keyword evidence="8" id="KW-1185">Reference proteome</keyword>
<evidence type="ECO:0000259" key="6">
    <source>
        <dbReference type="PROSITE" id="PS50145"/>
    </source>
</evidence>
<protein>
    <recommendedName>
        <fullName evidence="6">TRAF-type domain-containing protein</fullName>
    </recommendedName>
</protein>
<evidence type="ECO:0000256" key="1">
    <source>
        <dbReference type="ARBA" id="ARBA00022723"/>
    </source>
</evidence>
<organism evidence="7 8">
    <name type="scientific">Pleuronectes platessa</name>
    <name type="common">European plaice</name>
    <dbReference type="NCBI Taxonomy" id="8262"/>
    <lineage>
        <taxon>Eukaryota</taxon>
        <taxon>Metazoa</taxon>
        <taxon>Chordata</taxon>
        <taxon>Craniata</taxon>
        <taxon>Vertebrata</taxon>
        <taxon>Euteleostomi</taxon>
        <taxon>Actinopterygii</taxon>
        <taxon>Neopterygii</taxon>
        <taxon>Teleostei</taxon>
        <taxon>Neoteleostei</taxon>
        <taxon>Acanthomorphata</taxon>
        <taxon>Carangaria</taxon>
        <taxon>Pleuronectiformes</taxon>
        <taxon>Pleuronectoidei</taxon>
        <taxon>Pleuronectidae</taxon>
        <taxon>Pleuronectes</taxon>
    </lineage>
</organism>
<keyword evidence="2 4" id="KW-0863">Zinc-finger</keyword>
<dbReference type="Proteomes" id="UP001153269">
    <property type="component" value="Unassembled WGS sequence"/>
</dbReference>
<evidence type="ECO:0000256" key="5">
    <source>
        <dbReference type="SAM" id="MobiDB-lite"/>
    </source>
</evidence>
<feature type="domain" description="TRAF-type" evidence="6">
    <location>
        <begin position="25"/>
        <end position="100"/>
    </location>
</feature>
<dbReference type="PANTHER" id="PTHR16295:SF17">
    <property type="entry name" value="XIAP-ASSOCIATED FACTOR 1"/>
    <property type="match status" value="1"/>
</dbReference>
<dbReference type="InterPro" id="IPR041386">
    <property type="entry name" value="XAF1_C"/>
</dbReference>
<evidence type="ECO:0000256" key="2">
    <source>
        <dbReference type="ARBA" id="ARBA00022771"/>
    </source>
</evidence>
<dbReference type="InterPro" id="IPR049439">
    <property type="entry name" value="TRAFD1-XIAF1_Znf"/>
</dbReference>
<dbReference type="Gene3D" id="3.30.40.10">
    <property type="entry name" value="Zinc/RING finger domain, C3HC4 (zinc finger)"/>
    <property type="match status" value="2"/>
</dbReference>
<dbReference type="PROSITE" id="PS50145">
    <property type="entry name" value="ZF_TRAF"/>
    <property type="match status" value="1"/>
</dbReference>
<dbReference type="GO" id="GO:0006915">
    <property type="term" value="P:apoptotic process"/>
    <property type="evidence" value="ECO:0007669"/>
    <property type="project" value="InterPro"/>
</dbReference>
<reference evidence="7" key="1">
    <citation type="submission" date="2020-03" db="EMBL/GenBank/DDBJ databases">
        <authorList>
            <person name="Weist P."/>
        </authorList>
    </citation>
    <scope>NUCLEOTIDE SEQUENCE</scope>
</reference>
<comment type="caution">
    <text evidence="7">The sequence shown here is derived from an EMBL/GenBank/DDBJ whole genome shotgun (WGS) entry which is preliminary data.</text>
</comment>
<dbReference type="Pfam" id="PF18608">
    <property type="entry name" value="XAF1_C"/>
    <property type="match status" value="1"/>
</dbReference>
<gene>
    <name evidence="7" type="ORF">PLEPLA_LOCUS1928</name>
</gene>
<dbReference type="InterPro" id="IPR001293">
    <property type="entry name" value="Znf_TRAF"/>
</dbReference>
<dbReference type="InterPro" id="IPR051986">
    <property type="entry name" value="Innate_Immune_Apopt_Reg"/>
</dbReference>
<dbReference type="PANTHER" id="PTHR16295">
    <property type="entry name" value="TRAF-TYPE ZINC FINGER PROTEIN-RELATED"/>
    <property type="match status" value="1"/>
</dbReference>
<name>A0A9N7TKK3_PLEPL</name>
<keyword evidence="1 4" id="KW-0479">Metal-binding</keyword>
<proteinExistence type="predicted"/>
<feature type="compositionally biased region" description="Acidic residues" evidence="5">
    <location>
        <begin position="196"/>
        <end position="209"/>
    </location>
</feature>
<keyword evidence="3 4" id="KW-0862">Zinc</keyword>
<dbReference type="AlphaFoldDB" id="A0A9N7TKK3"/>
<dbReference type="InterPro" id="IPR013083">
    <property type="entry name" value="Znf_RING/FYVE/PHD"/>
</dbReference>
<dbReference type="Pfam" id="PF21366">
    <property type="entry name" value="TRAFD1-XIAF1_ZnF"/>
    <property type="match status" value="1"/>
</dbReference>
<dbReference type="EMBL" id="CADEAL010000092">
    <property type="protein sequence ID" value="CAB1414221.1"/>
    <property type="molecule type" value="Genomic_DNA"/>
</dbReference>
<evidence type="ECO:0000256" key="3">
    <source>
        <dbReference type="ARBA" id="ARBA00022833"/>
    </source>
</evidence>
<evidence type="ECO:0000313" key="8">
    <source>
        <dbReference type="Proteomes" id="UP001153269"/>
    </source>
</evidence>